<evidence type="ECO:0000313" key="1">
    <source>
        <dbReference type="EMBL" id="MCG2577171.1"/>
    </source>
</evidence>
<dbReference type="SUPFAM" id="SSF48695">
    <property type="entry name" value="Multiheme cytochromes"/>
    <property type="match status" value="2"/>
</dbReference>
<evidence type="ECO:0000313" key="2">
    <source>
        <dbReference type="Proteomes" id="UP001165384"/>
    </source>
</evidence>
<protein>
    <recommendedName>
        <fullName evidence="3">Doubled CXXCH motif domain-containing protein</fullName>
    </recommendedName>
</protein>
<dbReference type="Proteomes" id="UP001165384">
    <property type="component" value="Unassembled WGS sequence"/>
</dbReference>
<dbReference type="RefSeq" id="WP_275709966.1">
    <property type="nucleotide sequence ID" value="NZ_JAKLTN010000002.1"/>
</dbReference>
<keyword evidence="2" id="KW-1185">Reference proteome</keyword>
<proteinExistence type="predicted"/>
<gene>
    <name evidence="1" type="ORF">LZ012_09190</name>
</gene>
<comment type="caution">
    <text evidence="1">The sequence shown here is derived from an EMBL/GenBank/DDBJ whole genome shotgun (WGS) entry which is preliminary data.</text>
</comment>
<name>A0ABS9K1W0_9RHOO</name>
<dbReference type="EMBL" id="JAKLTN010000002">
    <property type="protein sequence ID" value="MCG2577171.1"/>
    <property type="molecule type" value="Genomic_DNA"/>
</dbReference>
<reference evidence="1" key="1">
    <citation type="submission" date="2022-01" db="EMBL/GenBank/DDBJ databases">
        <authorList>
            <person name="Jo J.-H."/>
            <person name="Im W.-T."/>
        </authorList>
    </citation>
    <scope>NUCLEOTIDE SEQUENCE</scope>
    <source>
        <strain evidence="1">XY25</strain>
    </source>
</reference>
<sequence length="922" mass="97174">MSERRLSSRAAQLALYFCVAVLVLFRYGLDTVQAARISDIRGTKHNLSAATDNSAYTNPTAGAGSVPTRNIKASTETQICVFCHTPHGGSTSRAPLWNRKAAGAGYTQSYVMYDSSTLDAKQVQNTMNQPGGSSKLCLSCHDGTVAVGNVNVLNGLDKSGQAQGTAVIATSGGTTMPTGSGTDSGFTRYLGTDLTNDHPISISYNDTLAARDGELRTPSLNPTLIGVRTTTSKPKLKLETTGEAGANLAQIQCATCHDPHIRETDTTVGNQKFLRLNRFQHQDPPSVSGYNTTDNAGDIICLACHDKGGSAWAFSAHANSLVANELYSDTHADRREFPRNLPVWKAACLNCHDTHSVAGTRRLLREGTNEGVLTSAAAKPGGSNTAALEETCYQCHDGGTNGTLQANVTVPNIRSDFLLARRMPITTAAQGTTGGGGGNASEPHDINSNFSNDSAFIDCSTAGSKCGKDFIEPRSKLGLGNLNNRHVECTDCHNPHRVIKAQNGLPGALGVGNTNDTVAGRNTGGGAHKHTNAAGYTHSNIISGVLRGSWGVEPSYGSASFHALPTGYTVKRGDPGASSSTLVSETYVTREYQICLKCHSDYGYTDNNSHVSTGGNRPILNSASGGTPTTTNGLTMYTNMAKEFQAPIAHAGEPLNVGTDGGCVDANCNNNNHRSWHPVMAATGRTTAARGMTGNPWLTPWSNAVGTQTMYCTDCHGSGVAANQSVIPDNNNPWGPHGSNNNFILKGVWGNGMGATGRDSGETANMLCFKCHDSSNYTTRNDTGRKSGFYGGGKGNLHNYHIDRIQKLYCTWCHVAVPHGWKNKALLVNLNDVGEEAGLGAGSSKEVAINGNGSYYLKEPYYLYSKLKVNTFAASGSWSDTNCGSRSKSGANLITSANGASASNTTGTGKNWMTSTCSGPSN</sequence>
<dbReference type="Gene3D" id="1.10.1130.10">
    <property type="entry name" value="Flavocytochrome C3, Chain A"/>
    <property type="match status" value="1"/>
</dbReference>
<accession>A0ABS9K1W0</accession>
<evidence type="ECO:0008006" key="3">
    <source>
        <dbReference type="Google" id="ProtNLM"/>
    </source>
</evidence>
<organism evidence="1 2">
    <name type="scientific">Dechloromonas hankyongensis</name>
    <dbReference type="NCBI Taxonomy" id="2908002"/>
    <lineage>
        <taxon>Bacteria</taxon>
        <taxon>Pseudomonadati</taxon>
        <taxon>Pseudomonadota</taxon>
        <taxon>Betaproteobacteria</taxon>
        <taxon>Rhodocyclales</taxon>
        <taxon>Azonexaceae</taxon>
        <taxon>Dechloromonas</taxon>
    </lineage>
</organism>
<dbReference type="InterPro" id="IPR036280">
    <property type="entry name" value="Multihaem_cyt_sf"/>
</dbReference>